<reference evidence="2 3" key="1">
    <citation type="submission" date="2018-02" db="EMBL/GenBank/DDBJ databases">
        <title>The genomes of Aspergillus section Nigri reveals drivers in fungal speciation.</title>
        <authorList>
            <consortium name="DOE Joint Genome Institute"/>
            <person name="Vesth T.C."/>
            <person name="Nybo J."/>
            <person name="Theobald S."/>
            <person name="Brandl J."/>
            <person name="Frisvad J.C."/>
            <person name="Nielsen K.F."/>
            <person name="Lyhne E.K."/>
            <person name="Kogle M.E."/>
            <person name="Kuo A."/>
            <person name="Riley R."/>
            <person name="Clum A."/>
            <person name="Nolan M."/>
            <person name="Lipzen A."/>
            <person name="Salamov A."/>
            <person name="Henrissat B."/>
            <person name="Wiebenga A."/>
            <person name="De vries R.P."/>
            <person name="Grigoriev I.V."/>
            <person name="Mortensen U.H."/>
            <person name="Andersen M.R."/>
            <person name="Baker S.E."/>
        </authorList>
    </citation>
    <scope>NUCLEOTIDE SEQUENCE [LARGE SCALE GENOMIC DNA]</scope>
    <source>
        <strain evidence="2 3">CBS 101889</strain>
    </source>
</reference>
<dbReference type="OrthoDB" id="4167490at2759"/>
<accession>A0A395HKK5</accession>
<feature type="region of interest" description="Disordered" evidence="1">
    <location>
        <begin position="153"/>
        <end position="191"/>
    </location>
</feature>
<feature type="compositionally biased region" description="Low complexity" evidence="1">
    <location>
        <begin position="153"/>
        <end position="164"/>
    </location>
</feature>
<gene>
    <name evidence="2" type="ORF">BO97DRAFT_408429</name>
</gene>
<dbReference type="GeneID" id="37200151"/>
<evidence type="ECO:0000313" key="3">
    <source>
        <dbReference type="Proteomes" id="UP000248961"/>
    </source>
</evidence>
<dbReference type="STRING" id="1450537.A0A395HKK5"/>
<dbReference type="Proteomes" id="UP000248961">
    <property type="component" value="Unassembled WGS sequence"/>
</dbReference>
<dbReference type="AlphaFoldDB" id="A0A395HKK5"/>
<organism evidence="2 3">
    <name type="scientific">Aspergillus homomorphus (strain CBS 101889)</name>
    <dbReference type="NCBI Taxonomy" id="1450537"/>
    <lineage>
        <taxon>Eukaryota</taxon>
        <taxon>Fungi</taxon>
        <taxon>Dikarya</taxon>
        <taxon>Ascomycota</taxon>
        <taxon>Pezizomycotina</taxon>
        <taxon>Eurotiomycetes</taxon>
        <taxon>Eurotiomycetidae</taxon>
        <taxon>Eurotiales</taxon>
        <taxon>Aspergillaceae</taxon>
        <taxon>Aspergillus</taxon>
        <taxon>Aspergillus subgen. Circumdati</taxon>
    </lineage>
</organism>
<protein>
    <submittedName>
        <fullName evidence="2">Uncharacterized protein</fullName>
    </submittedName>
</protein>
<dbReference type="EMBL" id="KZ824316">
    <property type="protein sequence ID" value="RAL08357.1"/>
    <property type="molecule type" value="Genomic_DNA"/>
</dbReference>
<dbReference type="RefSeq" id="XP_025547511.1">
    <property type="nucleotide sequence ID" value="XM_025695862.1"/>
</dbReference>
<keyword evidence="3" id="KW-1185">Reference proteome</keyword>
<evidence type="ECO:0000256" key="1">
    <source>
        <dbReference type="SAM" id="MobiDB-lite"/>
    </source>
</evidence>
<name>A0A395HKK5_ASPHC</name>
<sequence length="389" mass="44682">MARFTPVSAASKLESLPVEIIQQIFLHCLEINLPRASLRLANALSDPVLYTWMIRLAFSSTNASADRDFFTQDFLPWPLDFFALSPHQRRDLQSHLLFCRWCTLPLIRQCQRDYILHTIRRKCRPGVDFHFSPEDEATLLNFGEHYDEYFSKSSSSSSSNNSSSDNQDKPDLTLHGYPIPGSDSSPKDRKPHKITIHLQDGAITIRPPGEIYAFNLTSFPTPTISSPNTFRLPACGTAGPRGTLLARVPEKLLRPPWTPAKFEFLQLLAKDAYIDRTPSHTRTRRVLRQTIRDRDPATFQRLLRMSVRVPWYDFPVPWPVGGNLFYAALKYAPPPCGEDDDVFVKTLYDERWRDIPPDDAQLMFYLSERLCEPPSRQRAREEASRRSLG</sequence>
<dbReference type="VEuPathDB" id="FungiDB:BO97DRAFT_408429"/>
<proteinExistence type="predicted"/>
<evidence type="ECO:0000313" key="2">
    <source>
        <dbReference type="EMBL" id="RAL08357.1"/>
    </source>
</evidence>